<sequence>MAGAPGVGPGGGAGSGAAAGLKTYFKTPEGRYKLQYEKTHSAVLHYSHGGKTVSQLTVAYLKEKPASQGSQPSTPSSSSGMRSAAARFLGSGNGSKALSFGGANGANRAVAGSSRLGGGLGTSTNLGGSQGLTNYDGKGTYIVFNAADTLFISDLNSQEKDPIKSIHFSNSNPLCHAFDPEAKEGHDLIIGMGSGDEHSVVIVLVDAYLALFNRCTSVAWVPEREGIFVVSHSDGNLYVYDKSKDGNTDCTFPAVKDQSQFMVVHAKSSKSNPVARWHICQGSINAISFSPDGAYLATVGRDGYLRVFDFSKEQLIFGGKSYYGALLCCTWRDTRAGGGASRDDRDRRPDHRPRRTPSPSPDRRPRRPRGVDDDSDPPRGGRIGYGGGDRSPPRRERTGYGDRHASPRRGRVEYEDPRDPPGRETNREYGGDRHSPRGRREYSPPVARDYRRGAYREERDRYDRPGRGNDHGYETPPAYMLPDHPSDLGRPSQRSGKKESDYFGGSGDRGLLKDDYLGGSHGPRSIGKESELFGDGGVTLRISANELGRTTMMYSQDRRSPPLRKSPPPRAVVSPPPLYPSVPLETGFLRRGSAMKASDGYGAGSTHLLHEDGNFKYHKHSHDTYIERGRDMERHYSGSRDLVTEKGGGTERFYSAGNVPAARVREAEMLYSSRGMLEPDLLPSTQLKVLGDSSSALLAKDHAYRMHTEPDYEPGNGYIMNGLGRSSHDSLGHVSGHPRRLSGSPLEHGSAHGDEALLDIARQSHPKRAPRAASMEYDAHDEYARRDPINDAYAAPENVRVSASLKSRHVSAAASLRGIREERINHHLRLPHRTEEFESSFEAMYQDTKHLNQHSYDGDASIQYPTARGGNGRYSHSPETEPIGIVRRPARHHKSASFENLSDQEASPMVSRKRYRSPAYLYHDVYQADGGFAEYEPYDDDMDAYDLPPPRVSIHDMVDDDEYDGRYDMPTNRDVFSRLALPHENNGEWTDMDQGNHPHSDILTYGHSKHIPMSQRLSRPNSHSQFWGTSMHGRGRGRGGLTKSAKKRLKTSPHQFHGGYPSEKNEFIKPNKFSKFSEDDPDGSEVKHEDAPEYVDVPVQKDPPEGSEEFRKQVHQAFLNYAKMLNESPATQKKYREATKGSLSCCVCCSVARKFPDIDALLSHAYNTCKEGLKTRHLGFHKALCVLMGWNWLVAPDTSKAHHLIPSEEVNAMRGDLMLWPPVVVIHNSSIVNKAKDTEAKVVSMEEIEGVLADLGVPREKLKVSHGRPANQSVFLVKFQPTISGFQEAMRIHNHFSSRNHGKEEFQQMRDGKGKKAALVDNLEELLYAHIAVVEDLVYLDEEAKRRCKIRSKKEVEASADATLN</sequence>
<dbReference type="InterPro" id="IPR015943">
    <property type="entry name" value="WD40/YVTN_repeat-like_dom_sf"/>
</dbReference>
<protein>
    <recommendedName>
        <fullName evidence="3">XS domain-containing protein</fullName>
    </recommendedName>
</protein>
<dbReference type="PANTHER" id="PTHR46619">
    <property type="entry name" value="RNA RECOGNITION MOTIF XS DOMAIN PROTEIN-RELATED"/>
    <property type="match status" value="1"/>
</dbReference>
<feature type="compositionally biased region" description="Pro residues" evidence="2">
    <location>
        <begin position="564"/>
        <end position="578"/>
    </location>
</feature>
<feature type="region of interest" description="Disordered" evidence="2">
    <location>
        <begin position="63"/>
        <end position="83"/>
    </location>
</feature>
<gene>
    <name evidence="4" type="ORF">C2845_PM05G04180</name>
</gene>
<dbReference type="OrthoDB" id="777694at2759"/>
<dbReference type="PROSITE" id="PS50082">
    <property type="entry name" value="WD_REPEATS_2"/>
    <property type="match status" value="1"/>
</dbReference>
<evidence type="ECO:0000256" key="2">
    <source>
        <dbReference type="SAM" id="MobiDB-lite"/>
    </source>
</evidence>
<keyword evidence="5" id="KW-1185">Reference proteome</keyword>
<feature type="compositionally biased region" description="Polar residues" evidence="2">
    <location>
        <begin position="1015"/>
        <end position="1028"/>
    </location>
</feature>
<dbReference type="GO" id="GO:0031047">
    <property type="term" value="P:regulatory ncRNA-mediated gene silencing"/>
    <property type="evidence" value="ECO:0007669"/>
    <property type="project" value="InterPro"/>
</dbReference>
<feature type="compositionally biased region" description="Basic and acidic residues" evidence="2">
    <location>
        <begin position="391"/>
        <end position="473"/>
    </location>
</feature>
<dbReference type="Pfam" id="PF03468">
    <property type="entry name" value="XS"/>
    <property type="match status" value="1"/>
</dbReference>
<dbReference type="SUPFAM" id="SSF50978">
    <property type="entry name" value="WD40 repeat-like"/>
    <property type="match status" value="1"/>
</dbReference>
<feature type="region of interest" description="Disordered" evidence="2">
    <location>
        <begin position="1013"/>
        <end position="1106"/>
    </location>
</feature>
<feature type="region of interest" description="Disordered" evidence="2">
    <location>
        <begin position="549"/>
        <end position="578"/>
    </location>
</feature>
<feature type="compositionally biased region" description="Low complexity" evidence="2">
    <location>
        <begin position="66"/>
        <end position="83"/>
    </location>
</feature>
<feature type="compositionally biased region" description="Basic and acidic residues" evidence="2">
    <location>
        <begin position="369"/>
        <end position="379"/>
    </location>
</feature>
<feature type="domain" description="XS" evidence="3">
    <location>
        <begin position="1216"/>
        <end position="1337"/>
    </location>
</feature>
<organism evidence="4 5">
    <name type="scientific">Panicum miliaceum</name>
    <name type="common">Proso millet</name>
    <name type="synonym">Broomcorn millet</name>
    <dbReference type="NCBI Taxonomy" id="4540"/>
    <lineage>
        <taxon>Eukaryota</taxon>
        <taxon>Viridiplantae</taxon>
        <taxon>Streptophyta</taxon>
        <taxon>Embryophyta</taxon>
        <taxon>Tracheophyta</taxon>
        <taxon>Spermatophyta</taxon>
        <taxon>Magnoliopsida</taxon>
        <taxon>Liliopsida</taxon>
        <taxon>Poales</taxon>
        <taxon>Poaceae</taxon>
        <taxon>PACMAD clade</taxon>
        <taxon>Panicoideae</taxon>
        <taxon>Panicodae</taxon>
        <taxon>Paniceae</taxon>
        <taxon>Panicinae</taxon>
        <taxon>Panicum</taxon>
        <taxon>Panicum sect. Panicum</taxon>
    </lineage>
</organism>
<proteinExistence type="predicted"/>
<dbReference type="STRING" id="4540.A0A3L6T0I7"/>
<dbReference type="Gene3D" id="2.130.10.10">
    <property type="entry name" value="YVTN repeat-like/Quinoprotein amine dehydrogenase"/>
    <property type="match status" value="1"/>
</dbReference>
<evidence type="ECO:0000256" key="1">
    <source>
        <dbReference type="PROSITE-ProRule" id="PRU00221"/>
    </source>
</evidence>
<evidence type="ECO:0000259" key="3">
    <source>
        <dbReference type="Pfam" id="PF03468"/>
    </source>
</evidence>
<dbReference type="Gene3D" id="3.30.70.2890">
    <property type="entry name" value="XS domain"/>
    <property type="match status" value="1"/>
</dbReference>
<dbReference type="InterPro" id="IPR036322">
    <property type="entry name" value="WD40_repeat_dom_sf"/>
</dbReference>
<evidence type="ECO:0000313" key="5">
    <source>
        <dbReference type="Proteomes" id="UP000275267"/>
    </source>
</evidence>
<accession>A0A3L6T0I7</accession>
<name>A0A3L6T0I7_PANMI</name>
<dbReference type="PANTHER" id="PTHR46619:SF2">
    <property type="entry name" value="XS DOMAIN PROTEIN"/>
    <property type="match status" value="1"/>
</dbReference>
<dbReference type="SMART" id="SM00320">
    <property type="entry name" value="WD40"/>
    <property type="match status" value="2"/>
</dbReference>
<feature type="region of interest" description="Disordered" evidence="2">
    <location>
        <begin position="729"/>
        <end position="751"/>
    </location>
</feature>
<dbReference type="Proteomes" id="UP000275267">
    <property type="component" value="Unassembled WGS sequence"/>
</dbReference>
<evidence type="ECO:0000313" key="4">
    <source>
        <dbReference type="EMBL" id="RLN29476.1"/>
    </source>
</evidence>
<dbReference type="InterPro" id="IPR005380">
    <property type="entry name" value="XS_domain"/>
</dbReference>
<feature type="repeat" description="WD" evidence="1">
    <location>
        <begin position="284"/>
        <end position="318"/>
    </location>
</feature>
<dbReference type="Pfam" id="PF00400">
    <property type="entry name" value="WD40"/>
    <property type="match status" value="1"/>
</dbReference>
<reference evidence="5" key="1">
    <citation type="journal article" date="2019" name="Nat. Commun.">
        <title>The genome of broomcorn millet.</title>
        <authorList>
            <person name="Zou C."/>
            <person name="Miki D."/>
            <person name="Li D."/>
            <person name="Tang Q."/>
            <person name="Xiao L."/>
            <person name="Rajput S."/>
            <person name="Deng P."/>
            <person name="Jia W."/>
            <person name="Huang R."/>
            <person name="Zhang M."/>
            <person name="Sun Y."/>
            <person name="Hu J."/>
            <person name="Fu X."/>
            <person name="Schnable P.S."/>
            <person name="Li F."/>
            <person name="Zhang H."/>
            <person name="Feng B."/>
            <person name="Zhu X."/>
            <person name="Liu R."/>
            <person name="Schnable J.C."/>
            <person name="Zhu J.-K."/>
            <person name="Zhang H."/>
        </authorList>
    </citation>
    <scope>NUCLEOTIDE SEQUENCE [LARGE SCALE GENOMIC DNA]</scope>
</reference>
<dbReference type="InterPro" id="IPR038588">
    <property type="entry name" value="XS_domain_sf"/>
</dbReference>
<dbReference type="EMBL" id="PQIB02000003">
    <property type="protein sequence ID" value="RLN29476.1"/>
    <property type="molecule type" value="Genomic_DNA"/>
</dbReference>
<feature type="region of interest" description="Disordered" evidence="2">
    <location>
        <begin position="336"/>
        <end position="532"/>
    </location>
</feature>
<keyword evidence="1" id="KW-0853">WD repeat</keyword>
<dbReference type="InterPro" id="IPR001680">
    <property type="entry name" value="WD40_rpt"/>
</dbReference>
<comment type="caution">
    <text evidence="4">The sequence shown here is derived from an EMBL/GenBank/DDBJ whole genome shotgun (WGS) entry which is preliminary data.</text>
</comment>